<evidence type="ECO:0000256" key="7">
    <source>
        <dbReference type="PROSITE-ProRule" id="PRU01360"/>
    </source>
</evidence>
<sequence>MTSTSDGVALAGVTVKAVDGTSGAQTDGSGNFALNLPAGVKQIEFRYIGYKTLRIELTGRDVYNVNIEPEFNVLDEVVVGAVGLQSKAREQGTQQTRISGEVLTKGKPINVASGLHAKVPGLQINAISGGVNPTVRLVLRGFRSILGDNTALLVVDNSIVPTAVLSNINPEDVEDIQVLNGAGAAALYGSQGSNGAVIIKTKKGRVGSTDISFGHTATVEQVNFQPKLQELYGAGSDADVQIYTPYENQQYGPAFDGSIKDLGQKLEDGSTQTALFSPRKDRYKFWENGLQNQTDFAISSGDEKGTQYVSLQYVDVKGTTYQDKYNRFGVRANGTRNVYNNVKVGYNINYIQNRYNITTATSTVYDQLLNTPANIPMLDYKDWRNNKFANPNGFYNNYYTNPYFTIDNNRQATRNDYLTGNVDINWKAFEWLTIAAQGNITTRNQSFKSTTDKFTYSDYVLKNFNGSHANIAGGVSDGSSYSTIVIGDFKAILNKKFGDFGTRLTLGNQVINRHNSGIDVSVGGLVIPGLFNVGNRATPLPNGSQSYAVTREVGVYGQFVGDYKNYLFLTLSGRNDWVSVLDPENRSFFYPAADVSFIATDAIEALKDNSILNTLKLRAGWSKSGNVNISAYQLRSTLSQANGFPFGASGAGFSLNGRMVKPSLLPEITEGLEGGFDATLWDNRITAGFTYFSTKTRNQTLPTNVSLTTGYSSFLQNVGMVTNRGVESSLNVNVLRSADWQVSVGGNYSWIESRVKELTEELKTVDISTGGGAQSRAIEGYEFPSFQGTAYKRDPEGRIIVDRNTGYPSAAESPVIFGRATPKHRLGLNTYLNYKNVSLSVIAEYRGGYYIYNNAASTLDFSGSSIRTTYYDRDRFVIPNSSYLNDQGEYVENTNITVRDGGAGFWASGSYNRDIAENYIYRGDFWKIREVALGLTVPSAWLASTKYVKGVQVSFQGRNLFMWTPASNIYTDPEYSFSDSNAVGITTLGQTPPSRYFGGSLTLKF</sequence>
<comment type="similarity">
    <text evidence="7">Belongs to the TonB-dependent receptor family.</text>
</comment>
<dbReference type="Gene3D" id="2.60.40.1120">
    <property type="entry name" value="Carboxypeptidase-like, regulatory domain"/>
    <property type="match status" value="1"/>
</dbReference>
<gene>
    <name evidence="9" type="ORF">GCM10022216_29880</name>
</gene>
<dbReference type="Gene3D" id="2.170.130.10">
    <property type="entry name" value="TonB-dependent receptor, plug domain"/>
    <property type="match status" value="1"/>
</dbReference>
<evidence type="ECO:0000256" key="5">
    <source>
        <dbReference type="ARBA" id="ARBA00023136"/>
    </source>
</evidence>
<evidence type="ECO:0000256" key="3">
    <source>
        <dbReference type="ARBA" id="ARBA00022452"/>
    </source>
</evidence>
<keyword evidence="10" id="KW-1185">Reference proteome</keyword>
<evidence type="ECO:0000256" key="2">
    <source>
        <dbReference type="ARBA" id="ARBA00022448"/>
    </source>
</evidence>
<protein>
    <submittedName>
        <fullName evidence="9">SusC/RagA family TonB-linked outer membrane protein</fullName>
    </submittedName>
</protein>
<evidence type="ECO:0000259" key="8">
    <source>
        <dbReference type="Pfam" id="PF07715"/>
    </source>
</evidence>
<dbReference type="SUPFAM" id="SSF49464">
    <property type="entry name" value="Carboxypeptidase regulatory domain-like"/>
    <property type="match status" value="1"/>
</dbReference>
<dbReference type="Pfam" id="PF13715">
    <property type="entry name" value="CarbopepD_reg_2"/>
    <property type="match status" value="1"/>
</dbReference>
<name>A0ABP7Z251_9SPHI</name>
<keyword evidence="6 7" id="KW-0998">Cell outer membrane</keyword>
<keyword evidence="4 7" id="KW-0812">Transmembrane</keyword>
<evidence type="ECO:0000313" key="10">
    <source>
        <dbReference type="Proteomes" id="UP001500101"/>
    </source>
</evidence>
<dbReference type="Pfam" id="PF07715">
    <property type="entry name" value="Plug"/>
    <property type="match status" value="1"/>
</dbReference>
<dbReference type="InterPro" id="IPR008969">
    <property type="entry name" value="CarboxyPept-like_regulatory"/>
</dbReference>
<evidence type="ECO:0000256" key="4">
    <source>
        <dbReference type="ARBA" id="ARBA00022692"/>
    </source>
</evidence>
<keyword evidence="5 7" id="KW-0472">Membrane</keyword>
<dbReference type="InterPro" id="IPR039426">
    <property type="entry name" value="TonB-dep_rcpt-like"/>
</dbReference>
<evidence type="ECO:0000256" key="1">
    <source>
        <dbReference type="ARBA" id="ARBA00004571"/>
    </source>
</evidence>
<comment type="subcellular location">
    <subcellularLocation>
        <location evidence="1 7">Cell outer membrane</location>
        <topology evidence="1 7">Multi-pass membrane protein</topology>
    </subcellularLocation>
</comment>
<dbReference type="Gene3D" id="2.40.170.20">
    <property type="entry name" value="TonB-dependent receptor, beta-barrel domain"/>
    <property type="match status" value="1"/>
</dbReference>
<dbReference type="InterPro" id="IPR012910">
    <property type="entry name" value="Plug_dom"/>
</dbReference>
<dbReference type="InterPro" id="IPR023996">
    <property type="entry name" value="TonB-dep_OMP_SusC/RagA"/>
</dbReference>
<organism evidence="9 10">
    <name type="scientific">Sphingobacterium kyonggiense</name>
    <dbReference type="NCBI Taxonomy" id="714075"/>
    <lineage>
        <taxon>Bacteria</taxon>
        <taxon>Pseudomonadati</taxon>
        <taxon>Bacteroidota</taxon>
        <taxon>Sphingobacteriia</taxon>
        <taxon>Sphingobacteriales</taxon>
        <taxon>Sphingobacteriaceae</taxon>
        <taxon>Sphingobacterium</taxon>
    </lineage>
</organism>
<keyword evidence="2 7" id="KW-0813">Transport</keyword>
<dbReference type="InterPro" id="IPR036942">
    <property type="entry name" value="Beta-barrel_TonB_sf"/>
</dbReference>
<dbReference type="PROSITE" id="PS52016">
    <property type="entry name" value="TONB_DEPENDENT_REC_3"/>
    <property type="match status" value="1"/>
</dbReference>
<feature type="domain" description="TonB-dependent receptor plug" evidence="8">
    <location>
        <begin position="89"/>
        <end position="196"/>
    </location>
</feature>
<keyword evidence="3 7" id="KW-1134">Transmembrane beta strand</keyword>
<evidence type="ECO:0000256" key="6">
    <source>
        <dbReference type="ARBA" id="ARBA00023237"/>
    </source>
</evidence>
<comment type="caution">
    <text evidence="9">The sequence shown here is derived from an EMBL/GenBank/DDBJ whole genome shotgun (WGS) entry which is preliminary data.</text>
</comment>
<reference evidence="10" key="1">
    <citation type="journal article" date="2019" name="Int. J. Syst. Evol. Microbiol.">
        <title>The Global Catalogue of Microorganisms (GCM) 10K type strain sequencing project: providing services to taxonomists for standard genome sequencing and annotation.</title>
        <authorList>
            <consortium name="The Broad Institute Genomics Platform"/>
            <consortium name="The Broad Institute Genome Sequencing Center for Infectious Disease"/>
            <person name="Wu L."/>
            <person name="Ma J."/>
        </authorList>
    </citation>
    <scope>NUCLEOTIDE SEQUENCE [LARGE SCALE GENOMIC DNA]</scope>
    <source>
        <strain evidence="10">JCM 16704</strain>
    </source>
</reference>
<evidence type="ECO:0000313" key="9">
    <source>
        <dbReference type="EMBL" id="GAA4145702.1"/>
    </source>
</evidence>
<dbReference type="Proteomes" id="UP001500101">
    <property type="component" value="Unassembled WGS sequence"/>
</dbReference>
<dbReference type="SUPFAM" id="SSF56935">
    <property type="entry name" value="Porins"/>
    <property type="match status" value="1"/>
</dbReference>
<dbReference type="InterPro" id="IPR037066">
    <property type="entry name" value="Plug_dom_sf"/>
</dbReference>
<accession>A0ABP7Z251</accession>
<proteinExistence type="inferred from homology"/>
<dbReference type="NCBIfam" id="TIGR04056">
    <property type="entry name" value="OMP_RagA_SusC"/>
    <property type="match status" value="1"/>
</dbReference>
<dbReference type="EMBL" id="BAAAZI010000012">
    <property type="protein sequence ID" value="GAA4145702.1"/>
    <property type="molecule type" value="Genomic_DNA"/>
</dbReference>